<dbReference type="Gene3D" id="3.20.80.10">
    <property type="entry name" value="Regulatory factor, effector binding domain"/>
    <property type="match status" value="1"/>
</dbReference>
<evidence type="ECO:0000259" key="5">
    <source>
        <dbReference type="PROSITE" id="PS50937"/>
    </source>
</evidence>
<evidence type="ECO:0000313" key="7">
    <source>
        <dbReference type="Proteomes" id="UP000184032"/>
    </source>
</evidence>
<dbReference type="OrthoDB" id="9811174at2"/>
<evidence type="ECO:0000256" key="3">
    <source>
        <dbReference type="ARBA" id="ARBA00023125"/>
    </source>
</evidence>
<evidence type="ECO:0000256" key="2">
    <source>
        <dbReference type="ARBA" id="ARBA00023015"/>
    </source>
</evidence>
<dbReference type="SUPFAM" id="SSF55136">
    <property type="entry name" value="Probable bacterial effector-binding domain"/>
    <property type="match status" value="1"/>
</dbReference>
<dbReference type="EMBL" id="FQXI01000026">
    <property type="protein sequence ID" value="SHH69144.1"/>
    <property type="molecule type" value="Genomic_DNA"/>
</dbReference>
<dbReference type="SUPFAM" id="SSF46955">
    <property type="entry name" value="Putative DNA-binding domain"/>
    <property type="match status" value="1"/>
</dbReference>
<proteinExistence type="predicted"/>
<dbReference type="CDD" id="cd00592">
    <property type="entry name" value="HTH_MerR-like"/>
    <property type="match status" value="1"/>
</dbReference>
<organism evidence="6 7">
    <name type="scientific">Anaerosphaera aminiphila DSM 21120</name>
    <dbReference type="NCBI Taxonomy" id="1120995"/>
    <lineage>
        <taxon>Bacteria</taxon>
        <taxon>Bacillati</taxon>
        <taxon>Bacillota</taxon>
        <taxon>Tissierellia</taxon>
        <taxon>Tissierellales</taxon>
        <taxon>Peptoniphilaceae</taxon>
        <taxon>Anaerosphaera</taxon>
    </lineage>
</organism>
<reference evidence="6 7" key="1">
    <citation type="submission" date="2016-11" db="EMBL/GenBank/DDBJ databases">
        <authorList>
            <person name="Jaros S."/>
            <person name="Januszkiewicz K."/>
            <person name="Wedrychowicz H."/>
        </authorList>
    </citation>
    <scope>NUCLEOTIDE SEQUENCE [LARGE SCALE GENOMIC DNA]</scope>
    <source>
        <strain evidence="6 7">DSM 21120</strain>
    </source>
</reference>
<dbReference type="PANTHER" id="PTHR30204:SF69">
    <property type="entry name" value="MERR-FAMILY TRANSCRIPTIONAL REGULATOR"/>
    <property type="match status" value="1"/>
</dbReference>
<dbReference type="RefSeq" id="WP_073185768.1">
    <property type="nucleotide sequence ID" value="NZ_FQXI01000026.1"/>
</dbReference>
<dbReference type="STRING" id="1120995.SAMN02745245_01949"/>
<dbReference type="InterPro" id="IPR011256">
    <property type="entry name" value="Reg_factor_effector_dom_sf"/>
</dbReference>
<dbReference type="InterPro" id="IPR000551">
    <property type="entry name" value="MerR-type_HTH_dom"/>
</dbReference>
<keyword evidence="3 6" id="KW-0238">DNA-binding</keyword>
<dbReference type="GO" id="GO:0003700">
    <property type="term" value="F:DNA-binding transcription factor activity"/>
    <property type="evidence" value="ECO:0007669"/>
    <property type="project" value="InterPro"/>
</dbReference>
<accession>A0A1M5V1W2</accession>
<feature type="domain" description="HTH merR-type" evidence="5">
    <location>
        <begin position="4"/>
        <end position="72"/>
    </location>
</feature>
<dbReference type="Pfam" id="PF13411">
    <property type="entry name" value="MerR_1"/>
    <property type="match status" value="1"/>
</dbReference>
<dbReference type="GO" id="GO:0003677">
    <property type="term" value="F:DNA binding"/>
    <property type="evidence" value="ECO:0007669"/>
    <property type="project" value="UniProtKB-KW"/>
</dbReference>
<protein>
    <submittedName>
        <fullName evidence="6">DNA-binding transcriptional regulator, MerR family</fullName>
    </submittedName>
</protein>
<evidence type="ECO:0000256" key="4">
    <source>
        <dbReference type="ARBA" id="ARBA00023163"/>
    </source>
</evidence>
<dbReference type="PROSITE" id="PS50937">
    <property type="entry name" value="HTH_MERR_2"/>
    <property type="match status" value="1"/>
</dbReference>
<name>A0A1M5V1W2_9FIRM</name>
<dbReference type="PANTHER" id="PTHR30204">
    <property type="entry name" value="REDOX-CYCLING DRUG-SENSING TRANSCRIPTIONAL ACTIVATOR SOXR"/>
    <property type="match status" value="1"/>
</dbReference>
<keyword evidence="2" id="KW-0805">Transcription regulation</keyword>
<dbReference type="SMART" id="SM00422">
    <property type="entry name" value="HTH_MERR"/>
    <property type="match status" value="1"/>
</dbReference>
<dbReference type="InterPro" id="IPR029442">
    <property type="entry name" value="GyrI-like"/>
</dbReference>
<dbReference type="Proteomes" id="UP000184032">
    <property type="component" value="Unassembled WGS sequence"/>
</dbReference>
<dbReference type="InterPro" id="IPR009061">
    <property type="entry name" value="DNA-bd_dom_put_sf"/>
</dbReference>
<evidence type="ECO:0000313" key="6">
    <source>
        <dbReference type="EMBL" id="SHH69144.1"/>
    </source>
</evidence>
<sequence>MKKYFKINEISKLFGIGPDSLRYYEKIGLIKPKRDKNNYRQYTLSEIYQLNIISELRKLQFPLGKIKKYLEDLSLSNTLSLLADESSVIEEQINQLKIEKNLIDHQISFLNKYETKSENEFSIKTFPNRYILELETSILLDEEFDFSIRVLQMESNFTVNQFQNNFIGASLSLKDFKENNPIEFNSVFIIQDKKTSESQKILNSGKYLCLSYRGPYTKLRSNLKLLKDYAKKNNFNIDDTLYEIYLIDNRYTAISKEYLTEIQVKIL</sequence>
<dbReference type="Gene3D" id="1.10.1660.10">
    <property type="match status" value="1"/>
</dbReference>
<dbReference type="InterPro" id="IPR047057">
    <property type="entry name" value="MerR_fam"/>
</dbReference>
<gene>
    <name evidence="6" type="ORF">SAMN02745245_01949</name>
</gene>
<keyword evidence="7" id="KW-1185">Reference proteome</keyword>
<evidence type="ECO:0000256" key="1">
    <source>
        <dbReference type="ARBA" id="ARBA00022491"/>
    </source>
</evidence>
<keyword evidence="1" id="KW-0678">Repressor</keyword>
<dbReference type="Pfam" id="PF06445">
    <property type="entry name" value="GyrI-like"/>
    <property type="match status" value="1"/>
</dbReference>
<dbReference type="AlphaFoldDB" id="A0A1M5V1W2"/>
<keyword evidence="4" id="KW-0804">Transcription</keyword>